<keyword evidence="1" id="KW-0472">Membrane</keyword>
<keyword evidence="1" id="KW-1133">Transmembrane helix</keyword>
<keyword evidence="1" id="KW-0812">Transmembrane</keyword>
<name>A0ABU1FFY7_9MICO</name>
<proteinExistence type="predicted"/>
<dbReference type="Proteomes" id="UP001260072">
    <property type="component" value="Unassembled WGS sequence"/>
</dbReference>
<evidence type="ECO:0000313" key="3">
    <source>
        <dbReference type="Proteomes" id="UP001260072"/>
    </source>
</evidence>
<organism evidence="2 3">
    <name type="scientific">Agromyces indicus</name>
    <dbReference type="NCBI Taxonomy" id="758919"/>
    <lineage>
        <taxon>Bacteria</taxon>
        <taxon>Bacillati</taxon>
        <taxon>Actinomycetota</taxon>
        <taxon>Actinomycetes</taxon>
        <taxon>Micrococcales</taxon>
        <taxon>Microbacteriaceae</taxon>
        <taxon>Agromyces</taxon>
    </lineage>
</organism>
<dbReference type="EMBL" id="JAVKGS010000001">
    <property type="protein sequence ID" value="MDR5690674.1"/>
    <property type="molecule type" value="Genomic_DNA"/>
</dbReference>
<reference evidence="3" key="1">
    <citation type="submission" date="2023-07" db="EMBL/GenBank/DDBJ databases">
        <title>Description of three actinobacteria isolated from air of manufacturing shop in a pharmaceutical factory.</title>
        <authorList>
            <person name="Zhang D.-F."/>
        </authorList>
    </citation>
    <scope>NUCLEOTIDE SEQUENCE [LARGE SCALE GENOMIC DNA]</scope>
    <source>
        <strain evidence="3">CCTCC AB 2011122</strain>
    </source>
</reference>
<comment type="caution">
    <text evidence="2">The sequence shown here is derived from an EMBL/GenBank/DDBJ whole genome shotgun (WGS) entry which is preliminary data.</text>
</comment>
<sequence>MGDRGSRAGAAGGGGIYFLTVIGAWVYFFSRADSFWEFVGAFFQGVFWPAFMVYEVFAALSG</sequence>
<gene>
    <name evidence="2" type="ORF">RH861_01205</name>
</gene>
<accession>A0ABU1FFY7</accession>
<keyword evidence="3" id="KW-1185">Reference proteome</keyword>
<feature type="transmembrane region" description="Helical" evidence="1">
    <location>
        <begin position="7"/>
        <end position="29"/>
    </location>
</feature>
<evidence type="ECO:0000256" key="1">
    <source>
        <dbReference type="SAM" id="Phobius"/>
    </source>
</evidence>
<feature type="transmembrane region" description="Helical" evidence="1">
    <location>
        <begin position="41"/>
        <end position="60"/>
    </location>
</feature>
<evidence type="ECO:0000313" key="2">
    <source>
        <dbReference type="EMBL" id="MDR5690674.1"/>
    </source>
</evidence>
<dbReference type="RefSeq" id="WP_310519402.1">
    <property type="nucleotide sequence ID" value="NZ_BAABBS010000001.1"/>
</dbReference>
<protein>
    <submittedName>
        <fullName evidence="2">Uncharacterized protein</fullName>
    </submittedName>
</protein>